<feature type="domain" description="RH2" evidence="7">
    <location>
        <begin position="323"/>
        <end position="399"/>
    </location>
</feature>
<gene>
    <name evidence="8" type="primary">SPAG9</name>
</gene>
<dbReference type="FunFam" id="1.20.5.1000:FF:000001">
    <property type="entry name" value="C-Jun-amino-terminal kinase-interacting protein 3 isoform X2"/>
    <property type="match status" value="1"/>
</dbReference>
<dbReference type="AlphaFoldDB" id="A0A8B9C3T8"/>
<comment type="subcellular location">
    <subcellularLocation>
        <location evidence="1">Cytoplasm</location>
    </subcellularLocation>
</comment>
<comment type="similarity">
    <text evidence="2">Belongs to the JIP scaffold family.</text>
</comment>
<evidence type="ECO:0000256" key="2">
    <source>
        <dbReference type="ARBA" id="ARBA00009866"/>
    </source>
</evidence>
<feature type="compositionally biased region" description="Low complexity" evidence="6">
    <location>
        <begin position="96"/>
        <end position="105"/>
    </location>
</feature>
<dbReference type="Ensembl" id="ENSABRT00000019732.1">
    <property type="protein sequence ID" value="ENSABRP00000013822.1"/>
    <property type="gene ID" value="ENSABRG00000007064.1"/>
</dbReference>
<keyword evidence="9" id="KW-1185">Reference proteome</keyword>
<organism evidence="8 9">
    <name type="scientific">Anser brachyrhynchus</name>
    <name type="common">Pink-footed goose</name>
    <dbReference type="NCBI Taxonomy" id="132585"/>
    <lineage>
        <taxon>Eukaryota</taxon>
        <taxon>Metazoa</taxon>
        <taxon>Chordata</taxon>
        <taxon>Craniata</taxon>
        <taxon>Vertebrata</taxon>
        <taxon>Euteleostomi</taxon>
        <taxon>Archelosauria</taxon>
        <taxon>Archosauria</taxon>
        <taxon>Dinosauria</taxon>
        <taxon>Saurischia</taxon>
        <taxon>Theropoda</taxon>
        <taxon>Coelurosauria</taxon>
        <taxon>Aves</taxon>
        <taxon>Neognathae</taxon>
        <taxon>Galloanserae</taxon>
        <taxon>Anseriformes</taxon>
        <taxon>Anatidae</taxon>
        <taxon>Anserinae</taxon>
        <taxon>Anser</taxon>
    </lineage>
</organism>
<dbReference type="GO" id="GO:0008432">
    <property type="term" value="F:JUN kinase binding"/>
    <property type="evidence" value="ECO:0007669"/>
    <property type="project" value="TreeGrafter"/>
</dbReference>
<dbReference type="GO" id="GO:0019894">
    <property type="term" value="F:kinesin binding"/>
    <property type="evidence" value="ECO:0007669"/>
    <property type="project" value="TreeGrafter"/>
</dbReference>
<feature type="region of interest" description="Disordered" evidence="6">
    <location>
        <begin position="17"/>
        <end position="50"/>
    </location>
</feature>
<feature type="region of interest" description="Disordered" evidence="6">
    <location>
        <begin position="358"/>
        <end position="392"/>
    </location>
</feature>
<evidence type="ECO:0000256" key="5">
    <source>
        <dbReference type="SAM" id="Coils"/>
    </source>
</evidence>
<evidence type="ECO:0000256" key="4">
    <source>
        <dbReference type="ARBA" id="ARBA00023054"/>
    </source>
</evidence>
<keyword evidence="4 5" id="KW-0175">Coiled coil</keyword>
<dbReference type="GO" id="GO:0005737">
    <property type="term" value="C:cytoplasm"/>
    <property type="evidence" value="ECO:0007669"/>
    <property type="project" value="UniProtKB-SubCell"/>
</dbReference>
<dbReference type="Gene3D" id="1.20.5.1000">
    <property type="entry name" value="arf6 gtpase in complex with a specific effector, jip4"/>
    <property type="match status" value="1"/>
</dbReference>
<dbReference type="PANTHER" id="PTHR13886:SF2">
    <property type="entry name" value="C-JUN-AMINO-TERMINAL KINASE-INTERACTING PROTEIN 4"/>
    <property type="match status" value="1"/>
</dbReference>
<dbReference type="PANTHER" id="PTHR13886">
    <property type="entry name" value="JNK/SAPK-ASSOCIATED PROTEIN"/>
    <property type="match status" value="1"/>
</dbReference>
<protein>
    <submittedName>
        <fullName evidence="8">Sperm associated antigen 9</fullName>
    </submittedName>
</protein>
<evidence type="ECO:0000256" key="6">
    <source>
        <dbReference type="SAM" id="MobiDB-lite"/>
    </source>
</evidence>
<dbReference type="InterPro" id="IPR034744">
    <property type="entry name" value="RH2"/>
</dbReference>
<feature type="coiled-coil region" evidence="5">
    <location>
        <begin position="523"/>
        <end position="550"/>
    </location>
</feature>
<reference evidence="8" key="2">
    <citation type="submission" date="2025-09" db="UniProtKB">
        <authorList>
            <consortium name="Ensembl"/>
        </authorList>
    </citation>
    <scope>IDENTIFICATION</scope>
</reference>
<sequence>MIHNYMEHLERTKLHQLTGGEQLESTTHSRIRKERPISLGIFPLPPGDALLTPEAQREAGETPGSEHWKFHELSQPRSHTSLKDELSDVSQAGSKSTTPASTAASDVPALPAETPQKEDVEGLAKGADKQNEKPDVSKNIEVQVAQETRNVSTGGNENEEKSEVQAIIESTPELDMDKDLSGYKGSSTPTKGIENKAFDRNTESLFEELSSAGSGLIGDVDEGADLLGMGREVENLILENTQLLETKNALNVVKNDLIAKVDELTCEKDVLQGELEAVKQAKQKLEEKNKELEEELKKARAEAEEARQKAKEDDDSDVPTAQRKRFTRVEMARVLMERNQYKERSSIWQFFSRLFSSSSNTAKKPEPPVNVKYNAPTSHITPSVKKRSSTLSQLPSDKSKAFEFLSEETEASLASRREQKREQYRQVKAHVQKEDGRVQAFGWSLPQKYKQVANGGQGDNKMKNLPVPVYLRPLDEKDTSMKLWCAVGVNLSGGKTRDGGSVVGASVFYNDVTGTDADGNKQRTGSQSSLDRLDQELKDQQKELKHQEELSSLVWICTRNILDSFIVCNSHVLCIASVPGARETDYPAGEEGSQEADPSQVDKSSLCGSMTSNSSAETDSLLGGITVVGCTAEGIAGAPIAHDANGGSPMADKQSGMKTIHVSQGWQTP</sequence>
<reference evidence="8" key="1">
    <citation type="submission" date="2025-08" db="UniProtKB">
        <authorList>
            <consortium name="Ensembl"/>
        </authorList>
    </citation>
    <scope>IDENTIFICATION</scope>
</reference>
<keyword evidence="3" id="KW-0963">Cytoplasm</keyword>
<evidence type="ECO:0000256" key="1">
    <source>
        <dbReference type="ARBA" id="ARBA00004496"/>
    </source>
</evidence>
<dbReference type="Proteomes" id="UP000694426">
    <property type="component" value="Unplaced"/>
</dbReference>
<dbReference type="GO" id="GO:0030159">
    <property type="term" value="F:signaling receptor complex adaptor activity"/>
    <property type="evidence" value="ECO:0007669"/>
    <property type="project" value="TreeGrafter"/>
</dbReference>
<evidence type="ECO:0000259" key="7">
    <source>
        <dbReference type="PROSITE" id="PS51777"/>
    </source>
</evidence>
<proteinExistence type="inferred from homology"/>
<evidence type="ECO:0000313" key="9">
    <source>
        <dbReference type="Proteomes" id="UP000694426"/>
    </source>
</evidence>
<dbReference type="InterPro" id="IPR032486">
    <property type="entry name" value="JIP_LZII"/>
</dbReference>
<dbReference type="InterPro" id="IPR039911">
    <property type="entry name" value="JIP3/JIP4"/>
</dbReference>
<feature type="region of interest" description="Disordered" evidence="6">
    <location>
        <begin position="296"/>
        <end position="324"/>
    </location>
</feature>
<feature type="compositionally biased region" description="Basic and acidic residues" evidence="6">
    <location>
        <begin position="115"/>
        <end position="138"/>
    </location>
</feature>
<feature type="region of interest" description="Disordered" evidence="6">
    <location>
        <begin position="584"/>
        <end position="616"/>
    </location>
</feature>
<evidence type="ECO:0000313" key="8">
    <source>
        <dbReference type="Ensembl" id="ENSABRP00000013822.1"/>
    </source>
</evidence>
<dbReference type="GO" id="GO:0016192">
    <property type="term" value="P:vesicle-mediated transport"/>
    <property type="evidence" value="ECO:0007669"/>
    <property type="project" value="TreeGrafter"/>
</dbReference>
<dbReference type="PROSITE" id="PS51777">
    <property type="entry name" value="RH2"/>
    <property type="match status" value="1"/>
</dbReference>
<dbReference type="Pfam" id="PF16471">
    <property type="entry name" value="JIP_LZII"/>
    <property type="match status" value="1"/>
</dbReference>
<dbReference type="GO" id="GO:0005078">
    <property type="term" value="F:MAP-kinase scaffold activity"/>
    <property type="evidence" value="ECO:0007669"/>
    <property type="project" value="InterPro"/>
</dbReference>
<feature type="compositionally biased region" description="Polar residues" evidence="6">
    <location>
        <begin position="145"/>
        <end position="156"/>
    </location>
</feature>
<name>A0A8B9C3T8_9AVES</name>
<feature type="compositionally biased region" description="Basic and acidic residues" evidence="6">
    <location>
        <begin position="296"/>
        <end position="312"/>
    </location>
</feature>
<dbReference type="GeneTree" id="ENSGT00940000153496"/>
<evidence type="ECO:0000256" key="3">
    <source>
        <dbReference type="ARBA" id="ARBA00022490"/>
    </source>
</evidence>
<feature type="compositionally biased region" description="Polar residues" evidence="6">
    <location>
        <begin position="601"/>
        <end position="616"/>
    </location>
</feature>
<feature type="region of interest" description="Disordered" evidence="6">
    <location>
        <begin position="73"/>
        <end position="163"/>
    </location>
</feature>
<accession>A0A8B9C3T8</accession>
<feature type="region of interest" description="Disordered" evidence="6">
    <location>
        <begin position="643"/>
        <end position="669"/>
    </location>
</feature>